<dbReference type="STRING" id="3880.G7I5U2"/>
<dbReference type="SUPFAM" id="SSF56112">
    <property type="entry name" value="Protein kinase-like (PK-like)"/>
    <property type="match status" value="1"/>
</dbReference>
<feature type="domain" description="Protein kinase" evidence="3">
    <location>
        <begin position="1"/>
        <end position="51"/>
    </location>
</feature>
<evidence type="ECO:0000313" key="5">
    <source>
        <dbReference type="EnsemblPlants" id="AES59582"/>
    </source>
</evidence>
<dbReference type="GO" id="GO:0004672">
    <property type="term" value="F:protein kinase activity"/>
    <property type="evidence" value="ECO:0007669"/>
    <property type="project" value="InterPro"/>
</dbReference>
<evidence type="ECO:0000256" key="1">
    <source>
        <dbReference type="ARBA" id="ARBA00022741"/>
    </source>
</evidence>
<dbReference type="InterPro" id="IPR050528">
    <property type="entry name" value="L-type_Lectin-RKs"/>
</dbReference>
<dbReference type="InterPro" id="IPR011009">
    <property type="entry name" value="Kinase-like_dom_sf"/>
</dbReference>
<dbReference type="PANTHER" id="PTHR27007">
    <property type="match status" value="1"/>
</dbReference>
<keyword evidence="4" id="KW-0808">Transferase</keyword>
<sequence>MFKFRGLGDFKASNVLLDFELNGRLVDFSWARLYEHGANPATTTVVGTLGY</sequence>
<keyword evidence="1" id="KW-0547">Nucleotide-binding</keyword>
<evidence type="ECO:0000259" key="3">
    <source>
        <dbReference type="PROSITE" id="PS50011"/>
    </source>
</evidence>
<dbReference type="GO" id="GO:0005524">
    <property type="term" value="F:ATP binding"/>
    <property type="evidence" value="ECO:0007669"/>
    <property type="project" value="UniProtKB-KW"/>
</dbReference>
<evidence type="ECO:0000256" key="2">
    <source>
        <dbReference type="ARBA" id="ARBA00022840"/>
    </source>
</evidence>
<dbReference type="HOGENOM" id="CLU_3109371_0_0_1"/>
<name>G7I5U2_MEDTR</name>
<keyword evidence="6" id="KW-1185">Reference proteome</keyword>
<keyword evidence="4" id="KW-0675">Receptor</keyword>
<dbReference type="PROSITE" id="PS50011">
    <property type="entry name" value="PROTEIN_KINASE_DOM"/>
    <property type="match status" value="1"/>
</dbReference>
<evidence type="ECO:0000313" key="4">
    <source>
        <dbReference type="EMBL" id="AES59582.1"/>
    </source>
</evidence>
<dbReference type="InterPro" id="IPR000719">
    <property type="entry name" value="Prot_kinase_dom"/>
</dbReference>
<gene>
    <name evidence="4" type="ordered locus">MTR_1g023020</name>
</gene>
<protein>
    <submittedName>
        <fullName evidence="4">Lectin-like receptor kinase family protein, putative</fullName>
    </submittedName>
</protein>
<dbReference type="EnsemblPlants" id="AES59582">
    <property type="protein sequence ID" value="AES59582"/>
    <property type="gene ID" value="MTR_1g023020"/>
</dbReference>
<reference evidence="5" key="3">
    <citation type="submission" date="2015-04" db="UniProtKB">
        <authorList>
            <consortium name="EnsemblPlants"/>
        </authorList>
    </citation>
    <scope>IDENTIFICATION</scope>
    <source>
        <strain evidence="5">cv. Jemalong A17</strain>
    </source>
</reference>
<dbReference type="PaxDb" id="3880-AES59582"/>
<keyword evidence="4" id="KW-0418">Kinase</keyword>
<dbReference type="Proteomes" id="UP000002051">
    <property type="component" value="Unassembled WGS sequence"/>
</dbReference>
<dbReference type="Gene3D" id="1.10.510.10">
    <property type="entry name" value="Transferase(Phosphotransferase) domain 1"/>
    <property type="match status" value="1"/>
</dbReference>
<keyword evidence="2" id="KW-0067">ATP-binding</keyword>
<accession>G7I5U2</accession>
<dbReference type="EMBL" id="CM001217">
    <property type="protein sequence ID" value="AES59582.1"/>
    <property type="molecule type" value="Genomic_DNA"/>
</dbReference>
<reference evidence="4 6" key="1">
    <citation type="journal article" date="2011" name="Nature">
        <title>The Medicago genome provides insight into the evolution of rhizobial symbioses.</title>
        <authorList>
            <person name="Young N.D."/>
            <person name="Debelle F."/>
            <person name="Oldroyd G.E."/>
            <person name="Geurts R."/>
            <person name="Cannon S.B."/>
            <person name="Udvardi M.K."/>
            <person name="Benedito V.A."/>
            <person name="Mayer K.F."/>
            <person name="Gouzy J."/>
            <person name="Schoof H."/>
            <person name="Van de Peer Y."/>
            <person name="Proost S."/>
            <person name="Cook D.R."/>
            <person name="Meyers B.C."/>
            <person name="Spannagl M."/>
            <person name="Cheung F."/>
            <person name="De Mita S."/>
            <person name="Krishnakumar V."/>
            <person name="Gundlach H."/>
            <person name="Zhou S."/>
            <person name="Mudge J."/>
            <person name="Bharti A.K."/>
            <person name="Murray J.D."/>
            <person name="Naoumkina M.A."/>
            <person name="Rosen B."/>
            <person name="Silverstein K.A."/>
            <person name="Tang H."/>
            <person name="Rombauts S."/>
            <person name="Zhao P.X."/>
            <person name="Zhou P."/>
            <person name="Barbe V."/>
            <person name="Bardou P."/>
            <person name="Bechner M."/>
            <person name="Bellec A."/>
            <person name="Berger A."/>
            <person name="Berges H."/>
            <person name="Bidwell S."/>
            <person name="Bisseling T."/>
            <person name="Choisne N."/>
            <person name="Couloux A."/>
            <person name="Denny R."/>
            <person name="Deshpande S."/>
            <person name="Dai X."/>
            <person name="Doyle J.J."/>
            <person name="Dudez A.M."/>
            <person name="Farmer A.D."/>
            <person name="Fouteau S."/>
            <person name="Franken C."/>
            <person name="Gibelin C."/>
            <person name="Gish J."/>
            <person name="Goldstein S."/>
            <person name="Gonzalez A.J."/>
            <person name="Green P.J."/>
            <person name="Hallab A."/>
            <person name="Hartog M."/>
            <person name="Hua A."/>
            <person name="Humphray S.J."/>
            <person name="Jeong D.H."/>
            <person name="Jing Y."/>
            <person name="Jocker A."/>
            <person name="Kenton S.M."/>
            <person name="Kim D.J."/>
            <person name="Klee K."/>
            <person name="Lai H."/>
            <person name="Lang C."/>
            <person name="Lin S."/>
            <person name="Macmil S.L."/>
            <person name="Magdelenat G."/>
            <person name="Matthews L."/>
            <person name="McCorrison J."/>
            <person name="Monaghan E.L."/>
            <person name="Mun J.H."/>
            <person name="Najar F.Z."/>
            <person name="Nicholson C."/>
            <person name="Noirot C."/>
            <person name="O'Bleness M."/>
            <person name="Paule C.R."/>
            <person name="Poulain J."/>
            <person name="Prion F."/>
            <person name="Qin B."/>
            <person name="Qu C."/>
            <person name="Retzel E.F."/>
            <person name="Riddle C."/>
            <person name="Sallet E."/>
            <person name="Samain S."/>
            <person name="Samson N."/>
            <person name="Sanders I."/>
            <person name="Saurat O."/>
            <person name="Scarpelli C."/>
            <person name="Schiex T."/>
            <person name="Segurens B."/>
            <person name="Severin A.J."/>
            <person name="Sherrier D.J."/>
            <person name="Shi R."/>
            <person name="Sims S."/>
            <person name="Singer S.R."/>
            <person name="Sinharoy S."/>
            <person name="Sterck L."/>
            <person name="Viollet A."/>
            <person name="Wang B.B."/>
            <person name="Wang K."/>
            <person name="Wang M."/>
            <person name="Wang X."/>
            <person name="Warfsmann J."/>
            <person name="Weissenbach J."/>
            <person name="White D.D."/>
            <person name="White J.D."/>
            <person name="Wiley G.B."/>
            <person name="Wincker P."/>
            <person name="Xing Y."/>
            <person name="Yang L."/>
            <person name="Yao Z."/>
            <person name="Ying F."/>
            <person name="Zhai J."/>
            <person name="Zhou L."/>
            <person name="Zuber A."/>
            <person name="Denarie J."/>
            <person name="Dixon R.A."/>
            <person name="May G.D."/>
            <person name="Schwartz D.C."/>
            <person name="Rogers J."/>
            <person name="Quetier F."/>
            <person name="Town C.D."/>
            <person name="Roe B.A."/>
        </authorList>
    </citation>
    <scope>NUCLEOTIDE SEQUENCE [LARGE SCALE GENOMIC DNA]</scope>
    <source>
        <strain evidence="4">A17</strain>
        <strain evidence="5 6">cv. Jemalong A17</strain>
    </source>
</reference>
<dbReference type="AlphaFoldDB" id="G7I5U2"/>
<organism evidence="4 6">
    <name type="scientific">Medicago truncatula</name>
    <name type="common">Barrel medic</name>
    <name type="synonym">Medicago tribuloides</name>
    <dbReference type="NCBI Taxonomy" id="3880"/>
    <lineage>
        <taxon>Eukaryota</taxon>
        <taxon>Viridiplantae</taxon>
        <taxon>Streptophyta</taxon>
        <taxon>Embryophyta</taxon>
        <taxon>Tracheophyta</taxon>
        <taxon>Spermatophyta</taxon>
        <taxon>Magnoliopsida</taxon>
        <taxon>eudicotyledons</taxon>
        <taxon>Gunneridae</taxon>
        <taxon>Pentapetalae</taxon>
        <taxon>rosids</taxon>
        <taxon>fabids</taxon>
        <taxon>Fabales</taxon>
        <taxon>Fabaceae</taxon>
        <taxon>Papilionoideae</taxon>
        <taxon>50 kb inversion clade</taxon>
        <taxon>NPAAA clade</taxon>
        <taxon>Hologalegina</taxon>
        <taxon>IRL clade</taxon>
        <taxon>Trifolieae</taxon>
        <taxon>Medicago</taxon>
    </lineage>
</organism>
<evidence type="ECO:0000313" key="6">
    <source>
        <dbReference type="Proteomes" id="UP000002051"/>
    </source>
</evidence>
<proteinExistence type="predicted"/>
<reference evidence="4 6" key="2">
    <citation type="journal article" date="2014" name="BMC Genomics">
        <title>An improved genome release (version Mt4.0) for the model legume Medicago truncatula.</title>
        <authorList>
            <person name="Tang H."/>
            <person name="Krishnakumar V."/>
            <person name="Bidwell S."/>
            <person name="Rosen B."/>
            <person name="Chan A."/>
            <person name="Zhou S."/>
            <person name="Gentzbittel L."/>
            <person name="Childs K.L."/>
            <person name="Yandell M."/>
            <person name="Gundlach H."/>
            <person name="Mayer K.F."/>
            <person name="Schwartz D.C."/>
            <person name="Town C.D."/>
        </authorList>
    </citation>
    <scope>GENOME REANNOTATION</scope>
    <source>
        <strain evidence="5 6">cv. Jemalong A17</strain>
    </source>
</reference>